<dbReference type="Gene3D" id="2.60.120.1130">
    <property type="match status" value="1"/>
</dbReference>
<dbReference type="Proteomes" id="UP001596287">
    <property type="component" value="Unassembled WGS sequence"/>
</dbReference>
<keyword evidence="4" id="KW-1185">Reference proteome</keyword>
<dbReference type="RefSeq" id="WP_379793260.1">
    <property type="nucleotide sequence ID" value="NZ_JBHSQB010000020.1"/>
</dbReference>
<gene>
    <name evidence="3" type="ORF">ACFPVY_16505</name>
</gene>
<dbReference type="InterPro" id="IPR024618">
    <property type="entry name" value="DUF3857"/>
</dbReference>
<dbReference type="Gene3D" id="3.10.620.30">
    <property type="match status" value="1"/>
</dbReference>
<accession>A0ABW1PSP4</accession>
<dbReference type="SUPFAM" id="SSF54001">
    <property type="entry name" value="Cysteine proteinases"/>
    <property type="match status" value="1"/>
</dbReference>
<feature type="domain" description="Transglutaminase-like" evidence="1">
    <location>
        <begin position="295"/>
        <end position="369"/>
    </location>
</feature>
<evidence type="ECO:0000313" key="4">
    <source>
        <dbReference type="Proteomes" id="UP001596287"/>
    </source>
</evidence>
<dbReference type="Pfam" id="PF12969">
    <property type="entry name" value="DUF3857"/>
    <property type="match status" value="1"/>
</dbReference>
<reference evidence="4" key="1">
    <citation type="journal article" date="2019" name="Int. J. Syst. Evol. Microbiol.">
        <title>The Global Catalogue of Microorganisms (GCM) 10K type strain sequencing project: providing services to taxonomists for standard genome sequencing and annotation.</title>
        <authorList>
            <consortium name="The Broad Institute Genomics Platform"/>
            <consortium name="The Broad Institute Genome Sequencing Center for Infectious Disease"/>
            <person name="Wu L."/>
            <person name="Ma J."/>
        </authorList>
    </citation>
    <scope>NUCLEOTIDE SEQUENCE [LARGE SCALE GENOMIC DNA]</scope>
    <source>
        <strain evidence="4">CCUG 49679</strain>
    </source>
</reference>
<protein>
    <submittedName>
        <fullName evidence="3">DUF3857 domain-containing protein</fullName>
    </submittedName>
</protein>
<dbReference type="EMBL" id="JBHSQB010000020">
    <property type="protein sequence ID" value="MFC6098254.1"/>
    <property type="molecule type" value="Genomic_DNA"/>
</dbReference>
<proteinExistence type="predicted"/>
<organism evidence="3 4">
    <name type="scientific">Flavobacterium qiangtangense</name>
    <dbReference type="NCBI Taxonomy" id="1442595"/>
    <lineage>
        <taxon>Bacteria</taxon>
        <taxon>Pseudomonadati</taxon>
        <taxon>Bacteroidota</taxon>
        <taxon>Flavobacteriia</taxon>
        <taxon>Flavobacteriales</taxon>
        <taxon>Flavobacteriaceae</taxon>
        <taxon>Flavobacterium</taxon>
    </lineage>
</organism>
<dbReference type="InterPro" id="IPR002931">
    <property type="entry name" value="Transglutaminase-like"/>
</dbReference>
<dbReference type="InterPro" id="IPR038765">
    <property type="entry name" value="Papain-like_cys_pep_sf"/>
</dbReference>
<feature type="domain" description="DUF3857" evidence="2">
    <location>
        <begin position="68"/>
        <end position="191"/>
    </location>
</feature>
<evidence type="ECO:0000259" key="2">
    <source>
        <dbReference type="Pfam" id="PF12969"/>
    </source>
</evidence>
<dbReference type="Pfam" id="PF01841">
    <property type="entry name" value="Transglut_core"/>
    <property type="match status" value="1"/>
</dbReference>
<dbReference type="Gene3D" id="2.60.40.3140">
    <property type="match status" value="1"/>
</dbReference>
<comment type="caution">
    <text evidence="3">The sequence shown here is derived from an EMBL/GenBank/DDBJ whole genome shotgun (WGS) entry which is preliminary data.</text>
</comment>
<name>A0ABW1PSP4_9FLAO</name>
<sequence>MKTPYIILLLIFSINGFSQKNKLGKVSIDELKVKSHSIDTSAVAAFLFKNGKTYFEYDREGKPLIVTEVEAKIKIYKKEGYDWANHEVSYYVGGNNSEAVKFSDALVYNLENGIIVKSKLKSDGEFTVDVNESWKKKKIALPNVKEGSIVEFSYVIRSPYIVAFPTWEFQYKIPVDQISYTINMPEYYDYNSMTRGFLVPKISKVVAANLRYGFGESKTTYSMENVPGLKDERFVNNIKNYTSSIEHELSSVKQSDGFQKNYAQSWNDVVKNIYDNDDFGKELKAKSYFEEDINKLIAGAKTDSEKMNLIFTYVKNSMNWNERFSYACKNGVRKAYKEKVGDVAEINLMLTAMLRHAGLNANPIILSTRQNGIAYFPSRTAFNYVICGVEIKDDIILLDATSKNAVPNILPTRALNWFGRIIRQNETSAEVSLLPKASSKQSVSIIAEIKPDGKITGVSREQFTEHNAFIFREIYLKKAKESYIESMEKRYNGIEINDYATSNDKDLLSPMIENYTFIHENATEQIGGKIYFSPMLFHASTENPFTQEERKYPVDFSFPYQDNYMFNITIPEGYEIEAIPQPITLVMEDNLGTFKYNISNVGNKIQLKAVLDITEPNISAEKYATLKDFYKAMIEKQNEKVVLRKV</sequence>
<evidence type="ECO:0000259" key="1">
    <source>
        <dbReference type="Pfam" id="PF01841"/>
    </source>
</evidence>
<evidence type="ECO:0000313" key="3">
    <source>
        <dbReference type="EMBL" id="MFC6098254.1"/>
    </source>
</evidence>